<keyword evidence="1" id="KW-0472">Membrane</keyword>
<dbReference type="InterPro" id="IPR013740">
    <property type="entry name" value="Redoxin"/>
</dbReference>
<dbReference type="GO" id="GO:0016491">
    <property type="term" value="F:oxidoreductase activity"/>
    <property type="evidence" value="ECO:0007669"/>
    <property type="project" value="InterPro"/>
</dbReference>
<dbReference type="SUPFAM" id="SSF52833">
    <property type="entry name" value="Thioredoxin-like"/>
    <property type="match status" value="1"/>
</dbReference>
<evidence type="ECO:0000259" key="2">
    <source>
        <dbReference type="Pfam" id="PF08534"/>
    </source>
</evidence>
<dbReference type="InterPro" id="IPR036249">
    <property type="entry name" value="Thioredoxin-like_sf"/>
</dbReference>
<proteinExistence type="predicted"/>
<dbReference type="OrthoDB" id="662072at2"/>
<organism evidence="3 4">
    <name type="scientific">Flavobacterium dankookense</name>
    <dbReference type="NCBI Taxonomy" id="706186"/>
    <lineage>
        <taxon>Bacteria</taxon>
        <taxon>Pseudomonadati</taxon>
        <taxon>Bacteroidota</taxon>
        <taxon>Flavobacteriia</taxon>
        <taxon>Flavobacteriales</taxon>
        <taxon>Flavobacteriaceae</taxon>
        <taxon>Flavobacterium</taxon>
    </lineage>
</organism>
<protein>
    <submittedName>
        <fullName evidence="3">AhpC/TSA family protein</fullName>
    </submittedName>
</protein>
<dbReference type="AlphaFoldDB" id="A0A4R6Q7U8"/>
<dbReference type="Gene3D" id="3.40.30.10">
    <property type="entry name" value="Glutaredoxin"/>
    <property type="match status" value="1"/>
</dbReference>
<evidence type="ECO:0000256" key="1">
    <source>
        <dbReference type="SAM" id="Phobius"/>
    </source>
</evidence>
<feature type="transmembrane region" description="Helical" evidence="1">
    <location>
        <begin position="7"/>
        <end position="28"/>
    </location>
</feature>
<keyword evidence="4" id="KW-1185">Reference proteome</keyword>
<dbReference type="Pfam" id="PF08534">
    <property type="entry name" value="Redoxin"/>
    <property type="match status" value="1"/>
</dbReference>
<sequence length="160" mass="18755">MKNYKNILKLLFMFVSLFIVYQTFILHISGSKIPDFSYKNINNKIVRVSSLPRLKTLIVFFSTDCDYCTDAISEIKKISIKRKDVNYLFVTEEKDLTSVSTFVKKNKLNEITPYILIDYNKNFQKDFGLGFSMSIPTILHYDKNGNFVKEIIDYDELKTI</sequence>
<name>A0A4R6Q7U8_9FLAO</name>
<keyword evidence="1" id="KW-1133">Transmembrane helix</keyword>
<feature type="domain" description="Redoxin" evidence="2">
    <location>
        <begin position="29"/>
        <end position="154"/>
    </location>
</feature>
<evidence type="ECO:0000313" key="4">
    <source>
        <dbReference type="Proteomes" id="UP000295260"/>
    </source>
</evidence>
<gene>
    <name evidence="3" type="ORF">BC748_2209</name>
</gene>
<keyword evidence="1" id="KW-0812">Transmembrane</keyword>
<reference evidence="3 4" key="1">
    <citation type="submission" date="2019-03" db="EMBL/GenBank/DDBJ databases">
        <title>Genomic Encyclopedia of Archaeal and Bacterial Type Strains, Phase II (KMG-II): from individual species to whole genera.</title>
        <authorList>
            <person name="Goeker M."/>
        </authorList>
    </citation>
    <scope>NUCLEOTIDE SEQUENCE [LARGE SCALE GENOMIC DNA]</scope>
    <source>
        <strain evidence="3 4">DSM 25687</strain>
    </source>
</reference>
<dbReference type="EMBL" id="SNXR01000015">
    <property type="protein sequence ID" value="TDP58180.1"/>
    <property type="molecule type" value="Genomic_DNA"/>
</dbReference>
<comment type="caution">
    <text evidence="3">The sequence shown here is derived from an EMBL/GenBank/DDBJ whole genome shotgun (WGS) entry which is preliminary data.</text>
</comment>
<evidence type="ECO:0000313" key="3">
    <source>
        <dbReference type="EMBL" id="TDP58180.1"/>
    </source>
</evidence>
<dbReference type="Proteomes" id="UP000295260">
    <property type="component" value="Unassembled WGS sequence"/>
</dbReference>
<accession>A0A4R6Q7U8</accession>